<proteinExistence type="predicted"/>
<keyword evidence="2" id="KW-0732">Signal</keyword>
<reference evidence="3" key="1">
    <citation type="submission" date="2021-01" db="EMBL/GenBank/DDBJ databases">
        <authorList>
            <consortium name="Genoscope - CEA"/>
            <person name="William W."/>
        </authorList>
    </citation>
    <scope>NUCLEOTIDE SEQUENCE</scope>
</reference>
<evidence type="ECO:0000256" key="1">
    <source>
        <dbReference type="SAM" id="MobiDB-lite"/>
    </source>
</evidence>
<feature type="compositionally biased region" description="Polar residues" evidence="1">
    <location>
        <begin position="192"/>
        <end position="203"/>
    </location>
</feature>
<protein>
    <submittedName>
        <fullName evidence="3">Uncharacterized protein</fullName>
    </submittedName>
</protein>
<accession>A0A8S1N2S5</accession>
<comment type="caution">
    <text evidence="3">The sequence shown here is derived from an EMBL/GenBank/DDBJ whole genome shotgun (WGS) entry which is preliminary data.</text>
</comment>
<feature type="chain" id="PRO_5035847666" evidence="2">
    <location>
        <begin position="17"/>
        <end position="247"/>
    </location>
</feature>
<dbReference type="EMBL" id="CAJJDM010000080">
    <property type="protein sequence ID" value="CAD8086810.1"/>
    <property type="molecule type" value="Genomic_DNA"/>
</dbReference>
<gene>
    <name evidence="3" type="ORF">PPRIM_AZ9-3.1.T0770108</name>
</gene>
<dbReference type="Proteomes" id="UP000688137">
    <property type="component" value="Unassembled WGS sequence"/>
</dbReference>
<evidence type="ECO:0000313" key="3">
    <source>
        <dbReference type="EMBL" id="CAD8086810.1"/>
    </source>
</evidence>
<sequence>MKLTAILLLVLVLANGANIRKHKQNKGTKHTEDLVQIESQNVGQSYDLSNNVGIISSSEVVVNALTNQDRIEQAGLKERNAIHNALKKNHKSFAQVSDNENQIYIEETLDQTPQKEINFADLFTNDGLSPDMGKQALIEDSPTAPMAHIPQDDNLDYVRAIDKLDLLDENGQPLQLLPEELSLLEMSQFESRFQQTDTPQMEQAPNWDLEAAYEKTPGQSELSPEELQRQTDQMVDSLRGELENEDI</sequence>
<name>A0A8S1N2S5_PARPR</name>
<evidence type="ECO:0000313" key="4">
    <source>
        <dbReference type="Proteomes" id="UP000688137"/>
    </source>
</evidence>
<feature type="signal peptide" evidence="2">
    <location>
        <begin position="1"/>
        <end position="16"/>
    </location>
</feature>
<dbReference type="OMA" id="GANIRKH"/>
<evidence type="ECO:0000256" key="2">
    <source>
        <dbReference type="SAM" id="SignalP"/>
    </source>
</evidence>
<organism evidence="3 4">
    <name type="scientific">Paramecium primaurelia</name>
    <dbReference type="NCBI Taxonomy" id="5886"/>
    <lineage>
        <taxon>Eukaryota</taxon>
        <taxon>Sar</taxon>
        <taxon>Alveolata</taxon>
        <taxon>Ciliophora</taxon>
        <taxon>Intramacronucleata</taxon>
        <taxon>Oligohymenophorea</taxon>
        <taxon>Peniculida</taxon>
        <taxon>Parameciidae</taxon>
        <taxon>Paramecium</taxon>
    </lineage>
</organism>
<keyword evidence="4" id="KW-1185">Reference proteome</keyword>
<feature type="compositionally biased region" description="Basic and acidic residues" evidence="1">
    <location>
        <begin position="238"/>
        <end position="247"/>
    </location>
</feature>
<feature type="region of interest" description="Disordered" evidence="1">
    <location>
        <begin position="192"/>
        <end position="247"/>
    </location>
</feature>
<dbReference type="AlphaFoldDB" id="A0A8S1N2S5"/>